<evidence type="ECO:0000313" key="2">
    <source>
        <dbReference type="EMBL" id="MEP0819280.1"/>
    </source>
</evidence>
<evidence type="ECO:0000313" key="3">
    <source>
        <dbReference type="Proteomes" id="UP001464891"/>
    </source>
</evidence>
<accession>A0ABV0JBX8</accession>
<dbReference type="InterPro" id="IPR010982">
    <property type="entry name" value="Lambda_DNA-bd_dom_sf"/>
</dbReference>
<protein>
    <submittedName>
        <fullName evidence="2">Helix-turn-helix transcriptional regulator</fullName>
    </submittedName>
</protein>
<dbReference type="Proteomes" id="UP001464891">
    <property type="component" value="Unassembled WGS sequence"/>
</dbReference>
<dbReference type="InterPro" id="IPR001387">
    <property type="entry name" value="Cro/C1-type_HTH"/>
</dbReference>
<dbReference type="Gene3D" id="1.10.260.40">
    <property type="entry name" value="lambda repressor-like DNA-binding domains"/>
    <property type="match status" value="1"/>
</dbReference>
<dbReference type="CDD" id="cd00093">
    <property type="entry name" value="HTH_XRE"/>
    <property type="match status" value="1"/>
</dbReference>
<evidence type="ECO:0000259" key="1">
    <source>
        <dbReference type="PROSITE" id="PS50943"/>
    </source>
</evidence>
<feature type="domain" description="HTH cro/C1-type" evidence="1">
    <location>
        <begin position="13"/>
        <end position="60"/>
    </location>
</feature>
<reference evidence="2 3" key="1">
    <citation type="submission" date="2022-04" db="EMBL/GenBank/DDBJ databases">
        <title>Positive selection, recombination, and allopatry shape intraspecific diversity of widespread and dominant cyanobacteria.</title>
        <authorList>
            <person name="Wei J."/>
            <person name="Shu W."/>
            <person name="Hu C."/>
        </authorList>
    </citation>
    <scope>NUCLEOTIDE SEQUENCE [LARGE SCALE GENOMIC DNA]</scope>
    <source>
        <strain evidence="2 3">GB2-A4</strain>
    </source>
</reference>
<name>A0ABV0JBX8_9CYAN</name>
<sequence length="77" mass="8639">MPAIAASELADLVRETRQRLALSQVKFAAKLGVSFQSVNRWENGRTKPLPIALKQIEQLLHQMGETGKDLLAKYFSE</sequence>
<organism evidence="2 3">
    <name type="scientific">Trichocoleus desertorum GB2-A4</name>
    <dbReference type="NCBI Taxonomy" id="2933944"/>
    <lineage>
        <taxon>Bacteria</taxon>
        <taxon>Bacillati</taxon>
        <taxon>Cyanobacteriota</taxon>
        <taxon>Cyanophyceae</taxon>
        <taxon>Leptolyngbyales</taxon>
        <taxon>Trichocoleusaceae</taxon>
        <taxon>Trichocoleus</taxon>
    </lineage>
</organism>
<dbReference type="Pfam" id="PF01381">
    <property type="entry name" value="HTH_3"/>
    <property type="match status" value="1"/>
</dbReference>
<gene>
    <name evidence="2" type="ORF">NC998_19445</name>
</gene>
<proteinExistence type="predicted"/>
<dbReference type="SUPFAM" id="SSF47413">
    <property type="entry name" value="lambda repressor-like DNA-binding domains"/>
    <property type="match status" value="1"/>
</dbReference>
<dbReference type="SMART" id="SM00530">
    <property type="entry name" value="HTH_XRE"/>
    <property type="match status" value="1"/>
</dbReference>
<keyword evidence="3" id="KW-1185">Reference proteome</keyword>
<dbReference type="EMBL" id="JAMPKM010000013">
    <property type="protein sequence ID" value="MEP0819280.1"/>
    <property type="molecule type" value="Genomic_DNA"/>
</dbReference>
<dbReference type="PROSITE" id="PS50943">
    <property type="entry name" value="HTH_CROC1"/>
    <property type="match status" value="1"/>
</dbReference>
<comment type="caution">
    <text evidence="2">The sequence shown here is derived from an EMBL/GenBank/DDBJ whole genome shotgun (WGS) entry which is preliminary data.</text>
</comment>
<dbReference type="RefSeq" id="WP_190443022.1">
    <property type="nucleotide sequence ID" value="NZ_JAMPKM010000013.1"/>
</dbReference>